<feature type="region of interest" description="Disordered" evidence="7">
    <location>
        <begin position="465"/>
        <end position="602"/>
    </location>
</feature>
<dbReference type="GO" id="GO:0005654">
    <property type="term" value="C:nucleoplasm"/>
    <property type="evidence" value="ECO:0007669"/>
    <property type="project" value="UniProtKB-ARBA"/>
</dbReference>
<dbReference type="InterPro" id="IPR009057">
    <property type="entry name" value="Homeodomain-like_sf"/>
</dbReference>
<accession>A0AAD8Z0S9</accession>
<feature type="region of interest" description="Disordered" evidence="7">
    <location>
        <begin position="222"/>
        <end position="264"/>
    </location>
</feature>
<dbReference type="CDD" id="cd11660">
    <property type="entry name" value="SANT_TRF"/>
    <property type="match status" value="1"/>
</dbReference>
<dbReference type="SMART" id="SM00717">
    <property type="entry name" value="SANT"/>
    <property type="match status" value="1"/>
</dbReference>
<keyword evidence="5" id="KW-0539">Nucleus</keyword>
<keyword evidence="3" id="KW-0779">Telomere</keyword>
<keyword evidence="11" id="KW-1185">Reference proteome</keyword>
<gene>
    <name evidence="10" type="ORF">P4O66_014396</name>
</gene>
<dbReference type="PANTHER" id="PTHR46833">
    <property type="entry name" value="TELOMERIC REPEAT-BINDING FACTOR 2 TERF2"/>
    <property type="match status" value="1"/>
</dbReference>
<evidence type="ECO:0000256" key="1">
    <source>
        <dbReference type="ARBA" id="ARBA00004574"/>
    </source>
</evidence>
<dbReference type="Gene3D" id="1.25.40.210">
    <property type="entry name" value="Telomere repeat-binding factor, dimerisation domain"/>
    <property type="match status" value="1"/>
</dbReference>
<dbReference type="GO" id="GO:0031848">
    <property type="term" value="P:protection from non-homologous end joining at telomere"/>
    <property type="evidence" value="ECO:0007669"/>
    <property type="project" value="InterPro"/>
</dbReference>
<sequence length="710" mass="79723">MALSRKSSTKQHEQIINMWYFDASVYYALDSFRNEDYYSFVQFRNIIEALVDRPIDGHSEVTIKLRFMQFLSRINDGDKLNSMFQEPLTPLESALTILEHICSEVSVSQKDMAQVQTSIWEMLITVCIKNSQDEKGKEMLEKYFPKEKDSTGKRKLFMDLLQQSCRTRGLLSLVPPLRSYNDFKQEMMDFIDKIYRLPEPFLVKMVRLSKQGRHIGEEIVRKPQANRTSEGHSSVQDQTIRDPGRSGTQTPVEHACLSSGQNMPAKNRPIVSSNYLVTFQMSQLEAIYPVLAKQQSVSVPFSQLVEEVEREAQQESEVEPHLAELHLWLSETPRGQGSDAEQQRANVGEQQVPDAGVEPQPECAEQAVSKPSCTAWQAKESVQKNHITDQPVEQEQRSQSAVTVVSDSFLETPLSHTGSIFGDVNAATTESKRAHPPAILLEEGDKEPGEAASAITVAQLVMEEDSQLSGFEDGAGELVGPNKEDPLSSLPTCSTPPVRKHRRPVTNRKSLPSEPEPASPQQPSEPQNCSTPSRLGSPSISTPNCTPEEEPRRRTEKRRHGETMDGSGGGRESGGSTAMDSPPSGRQNAPTRKRSAPASPLLHTPRAILVFDSWPTMNRWMEVSGVQEEWSDEESLFATSNRSSKVVQGSSSSDGQSRRKMWTEEESSWVKQGVDRYGEGRWEKIKRAFPFKGRTAVNIKDRWRTMKKNK</sequence>
<comment type="caution">
    <text evidence="10">The sequence shown here is derived from an EMBL/GenBank/DDBJ whole genome shotgun (WGS) entry which is preliminary data.</text>
</comment>
<dbReference type="PANTHER" id="PTHR46833:SF1">
    <property type="entry name" value="TELOMERIC REPEAT-BINDING FACTOR 2"/>
    <property type="match status" value="1"/>
</dbReference>
<dbReference type="EMBL" id="JAROKS010000021">
    <property type="protein sequence ID" value="KAK1790510.1"/>
    <property type="molecule type" value="Genomic_DNA"/>
</dbReference>
<dbReference type="Gene3D" id="1.10.10.60">
    <property type="entry name" value="Homeodomain-like"/>
    <property type="match status" value="1"/>
</dbReference>
<dbReference type="GO" id="GO:0042803">
    <property type="term" value="F:protein homodimerization activity"/>
    <property type="evidence" value="ECO:0007669"/>
    <property type="project" value="InterPro"/>
</dbReference>
<dbReference type="InterPro" id="IPR013867">
    <property type="entry name" value="Telomere_rpt-bd_fac_dimer_dom"/>
</dbReference>
<dbReference type="GO" id="GO:0003691">
    <property type="term" value="F:double-stranded telomeric DNA binding"/>
    <property type="evidence" value="ECO:0007669"/>
    <property type="project" value="TreeGrafter"/>
</dbReference>
<dbReference type="GO" id="GO:0032208">
    <property type="term" value="P:negative regulation of telomere maintenance via recombination"/>
    <property type="evidence" value="ECO:0007669"/>
    <property type="project" value="TreeGrafter"/>
</dbReference>
<dbReference type="GO" id="GO:0003720">
    <property type="term" value="F:telomerase activity"/>
    <property type="evidence" value="ECO:0007669"/>
    <property type="project" value="TreeGrafter"/>
</dbReference>
<dbReference type="GO" id="GO:0061820">
    <property type="term" value="P:telomeric D-loop disassembly"/>
    <property type="evidence" value="ECO:0007669"/>
    <property type="project" value="TreeGrafter"/>
</dbReference>
<dbReference type="PROSITE" id="PS50090">
    <property type="entry name" value="MYB_LIKE"/>
    <property type="match status" value="1"/>
</dbReference>
<comment type="subcellular location">
    <subcellularLocation>
        <location evidence="1">Chromosome</location>
        <location evidence="1">Telomere</location>
    </subcellularLocation>
</comment>
<dbReference type="GO" id="GO:0070187">
    <property type="term" value="C:shelterin complex"/>
    <property type="evidence" value="ECO:0007669"/>
    <property type="project" value="TreeGrafter"/>
</dbReference>
<dbReference type="InterPro" id="IPR030657">
    <property type="entry name" value="TERF2"/>
</dbReference>
<organism evidence="10 11">
    <name type="scientific">Electrophorus voltai</name>
    <dbReference type="NCBI Taxonomy" id="2609070"/>
    <lineage>
        <taxon>Eukaryota</taxon>
        <taxon>Metazoa</taxon>
        <taxon>Chordata</taxon>
        <taxon>Craniata</taxon>
        <taxon>Vertebrata</taxon>
        <taxon>Euteleostomi</taxon>
        <taxon>Actinopterygii</taxon>
        <taxon>Neopterygii</taxon>
        <taxon>Teleostei</taxon>
        <taxon>Ostariophysi</taxon>
        <taxon>Gymnotiformes</taxon>
        <taxon>Gymnotoidei</taxon>
        <taxon>Gymnotidae</taxon>
        <taxon>Electrophorus</taxon>
    </lineage>
</organism>
<reference evidence="10" key="1">
    <citation type="submission" date="2023-03" db="EMBL/GenBank/DDBJ databases">
        <title>Electrophorus voltai genome.</title>
        <authorList>
            <person name="Bian C."/>
        </authorList>
    </citation>
    <scope>NUCLEOTIDE SEQUENCE</scope>
    <source>
        <strain evidence="10">CB-2022</strain>
        <tissue evidence="10">Muscle</tissue>
    </source>
</reference>
<evidence type="ECO:0000256" key="5">
    <source>
        <dbReference type="ARBA" id="ARBA00023242"/>
    </source>
</evidence>
<evidence type="ECO:0000259" key="8">
    <source>
        <dbReference type="PROSITE" id="PS50090"/>
    </source>
</evidence>
<feature type="compositionally biased region" description="Polar residues" evidence="7">
    <location>
        <begin position="528"/>
        <end position="541"/>
    </location>
</feature>
<proteinExistence type="predicted"/>
<dbReference type="SUPFAM" id="SSF63600">
    <property type="entry name" value="Telomeric repeat binding factor (TRF) dimerisation domain"/>
    <property type="match status" value="1"/>
</dbReference>
<evidence type="ECO:0000256" key="7">
    <source>
        <dbReference type="SAM" id="MobiDB-lite"/>
    </source>
</evidence>
<dbReference type="GO" id="GO:1905839">
    <property type="term" value="P:negative regulation of telomeric D-loop disassembly"/>
    <property type="evidence" value="ECO:0007669"/>
    <property type="project" value="TreeGrafter"/>
</dbReference>
<feature type="region of interest" description="Disordered" evidence="7">
    <location>
        <begin position="637"/>
        <end position="661"/>
    </location>
</feature>
<dbReference type="GO" id="GO:0032210">
    <property type="term" value="P:regulation of telomere maintenance via telomerase"/>
    <property type="evidence" value="ECO:0007669"/>
    <property type="project" value="TreeGrafter"/>
</dbReference>
<dbReference type="PROSITE" id="PS51294">
    <property type="entry name" value="HTH_MYB"/>
    <property type="match status" value="1"/>
</dbReference>
<feature type="domain" description="Myb-like" evidence="8">
    <location>
        <begin position="654"/>
        <end position="707"/>
    </location>
</feature>
<feature type="compositionally biased region" description="Polar residues" evidence="7">
    <location>
        <begin position="225"/>
        <end position="238"/>
    </location>
</feature>
<evidence type="ECO:0000256" key="6">
    <source>
        <dbReference type="ARBA" id="ARBA00023306"/>
    </source>
</evidence>
<keyword evidence="2" id="KW-0158">Chromosome</keyword>
<evidence type="ECO:0008006" key="12">
    <source>
        <dbReference type="Google" id="ProtNLM"/>
    </source>
</evidence>
<name>A0AAD8Z0S9_9TELE</name>
<protein>
    <recommendedName>
        <fullName evidence="12">Telomeric repeat-binding factor 2-like</fullName>
    </recommendedName>
</protein>
<evidence type="ECO:0000313" key="11">
    <source>
        <dbReference type="Proteomes" id="UP001239994"/>
    </source>
</evidence>
<dbReference type="Pfam" id="PF00249">
    <property type="entry name" value="Myb_DNA-binding"/>
    <property type="match status" value="1"/>
</dbReference>
<dbReference type="AlphaFoldDB" id="A0AAD8Z0S9"/>
<dbReference type="InterPro" id="IPR036507">
    <property type="entry name" value="Telomere_rpt-bd_fac_dimer_sf"/>
</dbReference>
<feature type="compositionally biased region" description="Basic and acidic residues" evidence="7">
    <location>
        <begin position="549"/>
        <end position="563"/>
    </location>
</feature>
<dbReference type="GO" id="GO:0070198">
    <property type="term" value="P:protein localization to chromosome, telomeric region"/>
    <property type="evidence" value="ECO:0007669"/>
    <property type="project" value="TreeGrafter"/>
</dbReference>
<evidence type="ECO:0000256" key="3">
    <source>
        <dbReference type="ARBA" id="ARBA00022895"/>
    </source>
</evidence>
<dbReference type="Pfam" id="PF08558">
    <property type="entry name" value="TRF"/>
    <property type="match status" value="1"/>
</dbReference>
<feature type="domain" description="HTH myb-type" evidence="9">
    <location>
        <begin position="658"/>
        <end position="710"/>
    </location>
</feature>
<feature type="compositionally biased region" description="Low complexity" evidence="7">
    <location>
        <begin position="643"/>
        <end position="655"/>
    </location>
</feature>
<dbReference type="SUPFAM" id="SSF46689">
    <property type="entry name" value="Homeodomain-like"/>
    <property type="match status" value="1"/>
</dbReference>
<dbReference type="GO" id="GO:0031627">
    <property type="term" value="P:telomeric loop formation"/>
    <property type="evidence" value="ECO:0007669"/>
    <property type="project" value="TreeGrafter"/>
</dbReference>
<dbReference type="Proteomes" id="UP001239994">
    <property type="component" value="Unassembled WGS sequence"/>
</dbReference>
<keyword evidence="4" id="KW-0238">DNA-binding</keyword>
<feature type="compositionally biased region" description="Low complexity" evidence="7">
    <location>
        <begin position="487"/>
        <end position="497"/>
    </location>
</feature>
<evidence type="ECO:0000313" key="10">
    <source>
        <dbReference type="EMBL" id="KAK1790510.1"/>
    </source>
</evidence>
<dbReference type="InterPro" id="IPR001005">
    <property type="entry name" value="SANT/Myb"/>
</dbReference>
<evidence type="ECO:0000259" key="9">
    <source>
        <dbReference type="PROSITE" id="PS51294"/>
    </source>
</evidence>
<dbReference type="InterPro" id="IPR017930">
    <property type="entry name" value="Myb_dom"/>
</dbReference>
<evidence type="ECO:0000256" key="2">
    <source>
        <dbReference type="ARBA" id="ARBA00022454"/>
    </source>
</evidence>
<evidence type="ECO:0000256" key="4">
    <source>
        <dbReference type="ARBA" id="ARBA00023125"/>
    </source>
</evidence>
<dbReference type="GO" id="GO:0098505">
    <property type="term" value="F:G-rich strand telomeric DNA binding"/>
    <property type="evidence" value="ECO:0007669"/>
    <property type="project" value="TreeGrafter"/>
</dbReference>
<keyword evidence="6" id="KW-0131">Cell cycle</keyword>